<dbReference type="PANTHER" id="PTHR46888:SF11">
    <property type="entry name" value="SCAN BOX DOMAIN-CONTAINING PROTEIN"/>
    <property type="match status" value="1"/>
</dbReference>
<sequence>MELAERKRRDEMDFELQKKRIELKEGNENEVKVPGQIKIDLHKLIPKFDSKSDDISLFLISFERQAKILNLPKICWVTHLISILPSEIVGLIAREPEKDAADYEFVKKLLLQRFKLSPEKFRQLFVKHQKNPDGTWKDFYYEIRNFCEEWLNGLDIQTFEDLKDLLITDQMKKKVPTKVRHNKQA</sequence>
<organism evidence="1 2">
    <name type="scientific">Trichonephila clavipes</name>
    <name type="common">Golden silk orbweaver</name>
    <name type="synonym">Nephila clavipes</name>
    <dbReference type="NCBI Taxonomy" id="2585209"/>
    <lineage>
        <taxon>Eukaryota</taxon>
        <taxon>Metazoa</taxon>
        <taxon>Ecdysozoa</taxon>
        <taxon>Arthropoda</taxon>
        <taxon>Chelicerata</taxon>
        <taxon>Arachnida</taxon>
        <taxon>Araneae</taxon>
        <taxon>Araneomorphae</taxon>
        <taxon>Entelegynae</taxon>
        <taxon>Araneoidea</taxon>
        <taxon>Nephilidae</taxon>
        <taxon>Trichonephila</taxon>
    </lineage>
</organism>
<dbReference type="SUPFAM" id="SSF47353">
    <property type="entry name" value="Retrovirus capsid dimerization domain-like"/>
    <property type="match status" value="1"/>
</dbReference>
<proteinExistence type="predicted"/>
<dbReference type="EMBL" id="BMAU01021116">
    <property type="protein sequence ID" value="GFX91071.1"/>
    <property type="molecule type" value="Genomic_DNA"/>
</dbReference>
<protein>
    <submittedName>
        <fullName evidence="1">SCAN box domain-containing protein</fullName>
    </submittedName>
</protein>
<gene>
    <name evidence="1" type="primary">AVEN_201946_1</name>
    <name evidence="1" type="ORF">TNCV_5107011</name>
</gene>
<comment type="caution">
    <text evidence="1">The sequence shown here is derived from an EMBL/GenBank/DDBJ whole genome shotgun (WGS) entry which is preliminary data.</text>
</comment>
<keyword evidence="2" id="KW-1185">Reference proteome</keyword>
<name>A0A8X6RG76_TRICX</name>
<reference evidence="1" key="1">
    <citation type="submission" date="2020-08" db="EMBL/GenBank/DDBJ databases">
        <title>Multicomponent nature underlies the extraordinary mechanical properties of spider dragline silk.</title>
        <authorList>
            <person name="Kono N."/>
            <person name="Nakamura H."/>
            <person name="Mori M."/>
            <person name="Yoshida Y."/>
            <person name="Ohtoshi R."/>
            <person name="Malay A.D."/>
            <person name="Moran D.A.P."/>
            <person name="Tomita M."/>
            <person name="Numata K."/>
            <person name="Arakawa K."/>
        </authorList>
    </citation>
    <scope>NUCLEOTIDE SEQUENCE</scope>
</reference>
<dbReference type="AlphaFoldDB" id="A0A8X6RG76"/>
<dbReference type="InterPro" id="IPR038269">
    <property type="entry name" value="SCAN_sf"/>
</dbReference>
<evidence type="ECO:0000313" key="2">
    <source>
        <dbReference type="Proteomes" id="UP000887159"/>
    </source>
</evidence>
<dbReference type="Gene3D" id="1.10.4020.10">
    <property type="entry name" value="DNA breaking-rejoining enzymes"/>
    <property type="match status" value="1"/>
</dbReference>
<accession>A0A8X6RG76</accession>
<dbReference type="Proteomes" id="UP000887159">
    <property type="component" value="Unassembled WGS sequence"/>
</dbReference>
<dbReference type="PANTHER" id="PTHR46888">
    <property type="entry name" value="ZINC KNUCKLE DOMAINCONTAINING PROTEIN-RELATED"/>
    <property type="match status" value="1"/>
</dbReference>
<evidence type="ECO:0000313" key="1">
    <source>
        <dbReference type="EMBL" id="GFX91071.1"/>
    </source>
</evidence>